<sequence length="677" mass="73108">MVSESSLVNASLLAEAALVARRLTNDSKKKEAQPDDEEENGQNEKEEEEEHFLSSKQPSQQNGDTLNESDAQPTTQHVELQRELGLFSAVSLEIDNMIGSGIFVSPSTALQNTGSVGLSLVIWAVCGLISLLGALSFSELSTVVPRSGAEYSYFRVAFSKLHPFLGPLPCFLYAWVVVLILRPAEVAIIILTFTEYVYSPVVTLSGFKIAPTYMIILKKLLSLLTLGTISYINFSSVKLFVKLQNVFSSFKIVACFVVILGGVYSLSAGNVSNLNTGFQGSKTSLKDIVLALYSGLWAYDGWSSVTVVAEEIKNPEKNIFRSILIGVPLVTILYFFMNVSYMSVLTIPEMMSASAVAESFGEKVMGNLSIIIPIGVALSTFSCSLSVQFGVSRLCYAAGREGHMIEAFSYIHVRKCTPASAVAVQGLLTTIFILAGDISKLIEFASFLIWIFYGLTMVALIVLCYKKPLANRPYKVPILIPISLLILSVVLAAVPIVFNPQIQYICALIFILLGLCVYYPFVYLKYRLPFMDKLTYLTQVMLEVVPPPSKPDDVTPSQTTMTPQPSTVSANCSAPTSFHGISTNSSAPVSFHGISANGSAPTSFHGISISGSAPTSFLGITPAPINVQQSVSSTNIVATELSNGTIITSSSNALIHPPIASQQSIAVESDESLNNNR</sequence>
<feature type="transmembrane region" description="Helical" evidence="20">
    <location>
        <begin position="213"/>
        <end position="234"/>
    </location>
</feature>
<dbReference type="FunFam" id="1.20.1740.10:FF:000015">
    <property type="entry name" value="B(0,+)-type amino acid transporter 1"/>
    <property type="match status" value="1"/>
</dbReference>
<accession>A0A482WKV0</accession>
<dbReference type="InterPro" id="IPR002293">
    <property type="entry name" value="AA/rel_permease1"/>
</dbReference>
<evidence type="ECO:0000256" key="7">
    <source>
        <dbReference type="ARBA" id="ARBA00022989"/>
    </source>
</evidence>
<feature type="transmembrane region" description="Helical" evidence="20">
    <location>
        <begin position="246"/>
        <end position="268"/>
    </location>
</feature>
<comment type="catalytic activity">
    <reaction evidence="18">
        <text>L-phenylalanine(out) + L-arginine(in) = L-phenylalanine(in) + L-arginine(out)</text>
        <dbReference type="Rhea" id="RHEA:71067"/>
        <dbReference type="ChEBI" id="CHEBI:32682"/>
        <dbReference type="ChEBI" id="CHEBI:58095"/>
    </reaction>
    <physiologicalReaction direction="left-to-right" evidence="18">
        <dbReference type="Rhea" id="RHEA:71068"/>
    </physiologicalReaction>
</comment>
<feature type="transmembrane region" description="Helical" evidence="20">
    <location>
        <begin position="370"/>
        <end position="396"/>
    </location>
</feature>
<dbReference type="STRING" id="195883.A0A482WKV0"/>
<comment type="catalytic activity">
    <reaction evidence="14">
        <text>L-leucine(out) + L-arginine(in) = L-leucine(in) + L-arginine(out)</text>
        <dbReference type="Rhea" id="RHEA:71059"/>
        <dbReference type="ChEBI" id="CHEBI:32682"/>
        <dbReference type="ChEBI" id="CHEBI:57427"/>
    </reaction>
    <physiologicalReaction direction="left-to-right" evidence="14">
        <dbReference type="Rhea" id="RHEA:71060"/>
    </physiologicalReaction>
</comment>
<evidence type="ECO:0000256" key="11">
    <source>
        <dbReference type="ARBA" id="ARBA00051814"/>
    </source>
</evidence>
<feature type="transmembrane region" description="Helical" evidence="20">
    <location>
        <begin position="320"/>
        <end position="341"/>
    </location>
</feature>
<evidence type="ECO:0000256" key="8">
    <source>
        <dbReference type="ARBA" id="ARBA00023136"/>
    </source>
</evidence>
<keyword evidence="3" id="KW-0813">Transport</keyword>
<gene>
    <name evidence="21" type="ORF">LSTR_LSTR010961</name>
</gene>
<evidence type="ECO:0000256" key="6">
    <source>
        <dbReference type="ARBA" id="ARBA00022692"/>
    </source>
</evidence>
<feature type="compositionally biased region" description="Acidic residues" evidence="19">
    <location>
        <begin position="34"/>
        <end position="50"/>
    </location>
</feature>
<evidence type="ECO:0000256" key="20">
    <source>
        <dbReference type="SAM" id="Phobius"/>
    </source>
</evidence>
<protein>
    <recommendedName>
        <fullName evidence="15">b(0,+)-type amino acid transporter 1</fullName>
    </recommendedName>
    <alternativeName>
        <fullName evidence="16">Glycoprotein-associated amino acid transporter b0,+AT1</fullName>
    </alternativeName>
    <alternativeName>
        <fullName evidence="17">Solute carrier family 7 member 9</fullName>
    </alternativeName>
</protein>
<evidence type="ECO:0000256" key="1">
    <source>
        <dbReference type="ARBA" id="ARBA00004424"/>
    </source>
</evidence>
<evidence type="ECO:0000256" key="10">
    <source>
        <dbReference type="ARBA" id="ARBA00051323"/>
    </source>
</evidence>
<keyword evidence="9" id="KW-1015">Disulfide bond</keyword>
<evidence type="ECO:0000256" key="3">
    <source>
        <dbReference type="ARBA" id="ARBA00022448"/>
    </source>
</evidence>
<proteinExistence type="inferred from homology"/>
<evidence type="ECO:0000256" key="9">
    <source>
        <dbReference type="ARBA" id="ARBA00023157"/>
    </source>
</evidence>
<dbReference type="EMBL" id="QKKF02032572">
    <property type="protein sequence ID" value="RZF34113.1"/>
    <property type="molecule type" value="Genomic_DNA"/>
</dbReference>
<reference evidence="21 22" key="1">
    <citation type="journal article" date="2017" name="Gigascience">
        <title>Genome sequence of the small brown planthopper, Laodelphax striatellus.</title>
        <authorList>
            <person name="Zhu J."/>
            <person name="Jiang F."/>
            <person name="Wang X."/>
            <person name="Yang P."/>
            <person name="Bao Y."/>
            <person name="Zhao W."/>
            <person name="Wang W."/>
            <person name="Lu H."/>
            <person name="Wang Q."/>
            <person name="Cui N."/>
            <person name="Li J."/>
            <person name="Chen X."/>
            <person name="Luo L."/>
            <person name="Yu J."/>
            <person name="Kang L."/>
            <person name="Cui F."/>
        </authorList>
    </citation>
    <scope>NUCLEOTIDE SEQUENCE [LARGE SCALE GENOMIC DNA]</scope>
    <source>
        <strain evidence="21">Lst14</strain>
    </source>
</reference>
<dbReference type="InterPro" id="IPR050598">
    <property type="entry name" value="AminoAcid_Transporter"/>
</dbReference>
<evidence type="ECO:0000256" key="16">
    <source>
        <dbReference type="ARBA" id="ARBA00079910"/>
    </source>
</evidence>
<keyword evidence="4" id="KW-1003">Cell membrane</keyword>
<evidence type="ECO:0000313" key="22">
    <source>
        <dbReference type="Proteomes" id="UP000291343"/>
    </source>
</evidence>
<evidence type="ECO:0000256" key="2">
    <source>
        <dbReference type="ARBA" id="ARBA00009523"/>
    </source>
</evidence>
<feature type="transmembrane region" description="Helical" evidence="20">
    <location>
        <begin position="502"/>
        <end position="524"/>
    </location>
</feature>
<comment type="caution">
    <text evidence="21">The sequence shown here is derived from an EMBL/GenBank/DDBJ whole genome shotgun (WGS) entry which is preliminary data.</text>
</comment>
<keyword evidence="8 20" id="KW-0472">Membrane</keyword>
<dbReference type="GO" id="GO:0016324">
    <property type="term" value="C:apical plasma membrane"/>
    <property type="evidence" value="ECO:0007669"/>
    <property type="project" value="UniProtKB-SubCell"/>
</dbReference>
<feature type="transmembrane region" description="Helical" evidence="20">
    <location>
        <begin position="116"/>
        <end position="137"/>
    </location>
</feature>
<dbReference type="InParanoid" id="A0A482WKV0"/>
<dbReference type="GO" id="GO:0015179">
    <property type="term" value="F:L-amino acid transmembrane transporter activity"/>
    <property type="evidence" value="ECO:0007669"/>
    <property type="project" value="TreeGrafter"/>
</dbReference>
<comment type="similarity">
    <text evidence="2">Belongs to the amino acid-polyamine-organocation (APC) superfamily.</text>
</comment>
<comment type="subcellular location">
    <subcellularLocation>
        <location evidence="1">Apical cell membrane</location>
        <topology evidence="1">Multi-pass membrane protein</topology>
    </subcellularLocation>
</comment>
<organism evidence="21 22">
    <name type="scientific">Laodelphax striatellus</name>
    <name type="common">Small brown planthopper</name>
    <name type="synonym">Delphax striatella</name>
    <dbReference type="NCBI Taxonomy" id="195883"/>
    <lineage>
        <taxon>Eukaryota</taxon>
        <taxon>Metazoa</taxon>
        <taxon>Ecdysozoa</taxon>
        <taxon>Arthropoda</taxon>
        <taxon>Hexapoda</taxon>
        <taxon>Insecta</taxon>
        <taxon>Pterygota</taxon>
        <taxon>Neoptera</taxon>
        <taxon>Paraneoptera</taxon>
        <taxon>Hemiptera</taxon>
        <taxon>Auchenorrhyncha</taxon>
        <taxon>Fulgoroidea</taxon>
        <taxon>Delphacidae</taxon>
        <taxon>Criomorphinae</taxon>
        <taxon>Laodelphax</taxon>
    </lineage>
</organism>
<evidence type="ECO:0000256" key="19">
    <source>
        <dbReference type="SAM" id="MobiDB-lite"/>
    </source>
</evidence>
<comment type="catalytic activity">
    <reaction evidence="13">
        <text>L-cysteine(out) + L-arginine(in) = L-cysteine(in) + L-arginine(out)</text>
        <dbReference type="Rhea" id="RHEA:71071"/>
        <dbReference type="ChEBI" id="CHEBI:32682"/>
        <dbReference type="ChEBI" id="CHEBI:35235"/>
    </reaction>
    <physiologicalReaction direction="left-to-right" evidence="13">
        <dbReference type="Rhea" id="RHEA:71072"/>
    </physiologicalReaction>
</comment>
<dbReference type="SMR" id="A0A482WKV0"/>
<evidence type="ECO:0000256" key="17">
    <source>
        <dbReference type="ARBA" id="ARBA00083296"/>
    </source>
</evidence>
<evidence type="ECO:0000313" key="21">
    <source>
        <dbReference type="EMBL" id="RZF34113.1"/>
    </source>
</evidence>
<dbReference type="Pfam" id="PF13520">
    <property type="entry name" value="AA_permease_2"/>
    <property type="match status" value="1"/>
</dbReference>
<evidence type="ECO:0000256" key="14">
    <source>
        <dbReference type="ARBA" id="ARBA00052732"/>
    </source>
</evidence>
<evidence type="ECO:0000256" key="12">
    <source>
        <dbReference type="ARBA" id="ARBA00051835"/>
    </source>
</evidence>
<dbReference type="Gene3D" id="1.20.1740.10">
    <property type="entry name" value="Amino acid/polyamine transporter I"/>
    <property type="match status" value="1"/>
</dbReference>
<feature type="compositionally biased region" description="Polar residues" evidence="19">
    <location>
        <begin position="54"/>
        <end position="75"/>
    </location>
</feature>
<comment type="catalytic activity">
    <reaction evidence="10">
        <text>L-lysine(out) + L-arginine(in) = L-lysine(in) + L-arginine(out)</text>
        <dbReference type="Rhea" id="RHEA:70827"/>
        <dbReference type="ChEBI" id="CHEBI:32551"/>
        <dbReference type="ChEBI" id="CHEBI:32682"/>
    </reaction>
    <physiologicalReaction direction="left-to-right" evidence="10">
        <dbReference type="Rhea" id="RHEA:70828"/>
    </physiologicalReaction>
</comment>
<evidence type="ECO:0000256" key="15">
    <source>
        <dbReference type="ARBA" id="ARBA00074336"/>
    </source>
</evidence>
<dbReference type="AlphaFoldDB" id="A0A482WKV0"/>
<evidence type="ECO:0000256" key="18">
    <source>
        <dbReference type="ARBA" id="ARBA00093193"/>
    </source>
</evidence>
<feature type="region of interest" description="Disordered" evidence="19">
    <location>
        <begin position="25"/>
        <end position="75"/>
    </location>
</feature>
<dbReference type="PANTHER" id="PTHR11785">
    <property type="entry name" value="AMINO ACID TRANSPORTER"/>
    <property type="match status" value="1"/>
</dbReference>
<feature type="transmembrane region" description="Helical" evidence="20">
    <location>
        <begin position="477"/>
        <end position="496"/>
    </location>
</feature>
<dbReference type="Proteomes" id="UP000291343">
    <property type="component" value="Unassembled WGS sequence"/>
</dbReference>
<evidence type="ECO:0000256" key="5">
    <source>
        <dbReference type="ARBA" id="ARBA00022553"/>
    </source>
</evidence>
<evidence type="ECO:0000256" key="13">
    <source>
        <dbReference type="ARBA" id="ARBA00052179"/>
    </source>
</evidence>
<name>A0A482WKV0_LAOST</name>
<keyword evidence="22" id="KW-1185">Reference proteome</keyword>
<keyword evidence="5" id="KW-0597">Phosphoprotein</keyword>
<feature type="transmembrane region" description="Helical" evidence="20">
    <location>
        <begin position="170"/>
        <end position="193"/>
    </location>
</feature>
<feature type="transmembrane region" description="Helical" evidence="20">
    <location>
        <begin position="447"/>
        <end position="465"/>
    </location>
</feature>
<dbReference type="PANTHER" id="PTHR11785:SF514">
    <property type="entry name" value="B(0,+)-TYPE AMINO ACID TRANSPORTER 1-LIKE PROTEIN"/>
    <property type="match status" value="1"/>
</dbReference>
<feature type="transmembrane region" description="Helical" evidence="20">
    <location>
        <begin position="288"/>
        <end position="308"/>
    </location>
</feature>
<dbReference type="OrthoDB" id="5982228at2759"/>
<evidence type="ECO:0000256" key="4">
    <source>
        <dbReference type="ARBA" id="ARBA00022475"/>
    </source>
</evidence>
<feature type="transmembrane region" description="Helical" evidence="20">
    <location>
        <begin position="416"/>
        <end position="435"/>
    </location>
</feature>
<keyword evidence="7 20" id="KW-1133">Transmembrane helix</keyword>
<keyword evidence="6 20" id="KW-0812">Transmembrane</keyword>
<comment type="catalytic activity">
    <reaction evidence="12">
        <text>L-histidine(out) + L-arginine(in) = L-histidine(in) + L-arginine(out)</text>
        <dbReference type="Rhea" id="RHEA:71063"/>
        <dbReference type="ChEBI" id="CHEBI:32682"/>
        <dbReference type="ChEBI" id="CHEBI:57595"/>
    </reaction>
    <physiologicalReaction direction="left-to-right" evidence="12">
        <dbReference type="Rhea" id="RHEA:71064"/>
    </physiologicalReaction>
</comment>
<comment type="catalytic activity">
    <reaction evidence="11">
        <text>L-cystine(out) + L-arginine(in) = L-cystine(in) + L-arginine(out)</text>
        <dbReference type="Rhea" id="RHEA:71075"/>
        <dbReference type="ChEBI" id="CHEBI:32682"/>
        <dbReference type="ChEBI" id="CHEBI:35491"/>
    </reaction>
    <physiologicalReaction direction="left-to-right" evidence="11">
        <dbReference type="Rhea" id="RHEA:71076"/>
    </physiologicalReaction>
</comment>